<dbReference type="EC" id="3.1.1.11" evidence="3 8"/>
<comment type="pathway">
    <text evidence="1 8">Glycan metabolism; pectin degradation; 2-dehydro-3-deoxy-D-gluconate from pectin: step 1/5.</text>
</comment>
<dbReference type="InterPro" id="IPR000070">
    <property type="entry name" value="Pectinesterase_cat"/>
</dbReference>
<dbReference type="UniPathway" id="UPA00545">
    <property type="reaction ID" value="UER00823"/>
</dbReference>
<comment type="function">
    <text evidence="8">Involved in maceration and soft-rotting of plant tissue.</text>
</comment>
<feature type="active site" evidence="7">
    <location>
        <position position="167"/>
    </location>
</feature>
<feature type="domain" description="Pectinesterase catalytic" evidence="9">
    <location>
        <begin position="28"/>
        <end position="287"/>
    </location>
</feature>
<dbReference type="PANTHER" id="PTHR31321">
    <property type="entry name" value="ACYL-COA THIOESTER HYDROLASE YBHC-RELATED"/>
    <property type="match status" value="1"/>
</dbReference>
<comment type="catalytic activity">
    <reaction evidence="6 8">
        <text>[(1-&gt;4)-alpha-D-galacturonosyl methyl ester](n) + n H2O = [(1-&gt;4)-alpha-D-galacturonosyl](n) + n methanol + n H(+)</text>
        <dbReference type="Rhea" id="RHEA:22380"/>
        <dbReference type="Rhea" id="RHEA-COMP:14570"/>
        <dbReference type="Rhea" id="RHEA-COMP:14573"/>
        <dbReference type="ChEBI" id="CHEBI:15377"/>
        <dbReference type="ChEBI" id="CHEBI:15378"/>
        <dbReference type="ChEBI" id="CHEBI:17790"/>
        <dbReference type="ChEBI" id="CHEBI:140522"/>
        <dbReference type="ChEBI" id="CHEBI:140523"/>
        <dbReference type="EC" id="3.1.1.11"/>
    </reaction>
</comment>
<protein>
    <recommendedName>
        <fullName evidence="3 8">Pectinesterase</fullName>
        <ecNumber evidence="3 8">3.1.1.11</ecNumber>
    </recommendedName>
</protein>
<keyword evidence="4 8" id="KW-0378">Hydrolase</keyword>
<dbReference type="AlphaFoldDB" id="A0A1L7WRC0"/>
<name>A0A1L7WRC0_9HELO</name>
<dbReference type="STRING" id="576137.A0A1L7WRC0"/>
<dbReference type="Gene3D" id="2.160.20.10">
    <property type="entry name" value="Single-stranded right-handed beta-helix, Pectin lyase-like"/>
    <property type="match status" value="1"/>
</dbReference>
<evidence type="ECO:0000259" key="9">
    <source>
        <dbReference type="Pfam" id="PF01095"/>
    </source>
</evidence>
<comment type="subcellular location">
    <subcellularLocation>
        <location evidence="8">Secreted</location>
    </subcellularLocation>
</comment>
<dbReference type="GO" id="GO:0030599">
    <property type="term" value="F:pectinesterase activity"/>
    <property type="evidence" value="ECO:0007669"/>
    <property type="project" value="UniProtKB-UniRule"/>
</dbReference>
<organism evidence="10 11">
    <name type="scientific">Phialocephala subalpina</name>
    <dbReference type="NCBI Taxonomy" id="576137"/>
    <lineage>
        <taxon>Eukaryota</taxon>
        <taxon>Fungi</taxon>
        <taxon>Dikarya</taxon>
        <taxon>Ascomycota</taxon>
        <taxon>Pezizomycotina</taxon>
        <taxon>Leotiomycetes</taxon>
        <taxon>Helotiales</taxon>
        <taxon>Mollisiaceae</taxon>
        <taxon>Phialocephala</taxon>
        <taxon>Phialocephala fortinii species complex</taxon>
    </lineage>
</organism>
<dbReference type="PANTHER" id="PTHR31321:SF57">
    <property type="entry name" value="PECTINESTERASE 53-RELATED"/>
    <property type="match status" value="1"/>
</dbReference>
<dbReference type="GO" id="GO:0042545">
    <property type="term" value="P:cell wall modification"/>
    <property type="evidence" value="ECO:0007669"/>
    <property type="project" value="UniProtKB-UniRule"/>
</dbReference>
<evidence type="ECO:0000313" key="11">
    <source>
        <dbReference type="Proteomes" id="UP000184330"/>
    </source>
</evidence>
<keyword evidence="5 8" id="KW-0063">Aspartyl esterase</keyword>
<comment type="similarity">
    <text evidence="2">Belongs to the pectinesterase family.</text>
</comment>
<reference evidence="10 11" key="1">
    <citation type="submission" date="2016-03" db="EMBL/GenBank/DDBJ databases">
        <authorList>
            <person name="Ploux O."/>
        </authorList>
    </citation>
    <scope>NUCLEOTIDE SEQUENCE [LARGE SCALE GENOMIC DNA]</scope>
    <source>
        <strain evidence="10 11">UAMH 11012</strain>
    </source>
</reference>
<dbReference type="EMBL" id="FJOG01000006">
    <property type="protein sequence ID" value="CZR55314.1"/>
    <property type="molecule type" value="Genomic_DNA"/>
</dbReference>
<dbReference type="PROSITE" id="PS00503">
    <property type="entry name" value="PECTINESTERASE_2"/>
    <property type="match status" value="1"/>
</dbReference>
<keyword evidence="8" id="KW-0732">Signal</keyword>
<sequence length="315" mass="32957">MKFSSLIFSSGLLSTLRAATLNVGSGQTYSTIAAAYSAASASDTIYVYPGTYTEKLTISKDSITLKGSAYPSTSPSANLALITYSTYASAAGSDDASATLLVSGNNFKMYNINVTNSAGTAGQAVALSMRGNYGGVYACGLKSYQDTLYSHIGSQFFGRCYIEGAVDFIFGITGNSWYQGCTLGVLKSGGTITAQGRTSSSTDGFFVFDKAKIVLGSGAASGTKGNTYLGRPWGDYARVVFQNSNEESIIISAGWEAWSSSQSTTNILFAEYNNSNAAGTRVSWATTLTSAYAIATILPTYSSWVDSSYLGVSAP</sequence>
<dbReference type="InterPro" id="IPR012334">
    <property type="entry name" value="Pectin_lyas_fold"/>
</dbReference>
<evidence type="ECO:0000256" key="4">
    <source>
        <dbReference type="ARBA" id="ARBA00022801"/>
    </source>
</evidence>
<dbReference type="SUPFAM" id="SSF51126">
    <property type="entry name" value="Pectin lyase-like"/>
    <property type="match status" value="1"/>
</dbReference>
<gene>
    <name evidence="10" type="ORF">PAC_05201</name>
</gene>
<dbReference type="GO" id="GO:0045490">
    <property type="term" value="P:pectin catabolic process"/>
    <property type="evidence" value="ECO:0007669"/>
    <property type="project" value="UniProtKB-UniRule"/>
</dbReference>
<evidence type="ECO:0000256" key="8">
    <source>
        <dbReference type="RuleBase" id="RU000589"/>
    </source>
</evidence>
<feature type="signal peptide" evidence="8">
    <location>
        <begin position="1"/>
        <end position="18"/>
    </location>
</feature>
<dbReference type="Proteomes" id="UP000184330">
    <property type="component" value="Unassembled WGS sequence"/>
</dbReference>
<keyword evidence="8" id="KW-0961">Cell wall biogenesis/degradation</keyword>
<evidence type="ECO:0000256" key="1">
    <source>
        <dbReference type="ARBA" id="ARBA00005184"/>
    </source>
</evidence>
<keyword evidence="8" id="KW-0964">Secreted</keyword>
<evidence type="ECO:0000256" key="2">
    <source>
        <dbReference type="ARBA" id="ARBA00008891"/>
    </source>
</evidence>
<evidence type="ECO:0000256" key="3">
    <source>
        <dbReference type="ARBA" id="ARBA00013229"/>
    </source>
</evidence>
<accession>A0A1L7WRC0</accession>
<dbReference type="Pfam" id="PF01095">
    <property type="entry name" value="Pectinesterase"/>
    <property type="match status" value="1"/>
</dbReference>
<evidence type="ECO:0000256" key="5">
    <source>
        <dbReference type="ARBA" id="ARBA00023085"/>
    </source>
</evidence>
<feature type="chain" id="PRO_5011825863" description="Pectinesterase" evidence="8">
    <location>
        <begin position="19"/>
        <end position="315"/>
    </location>
</feature>
<dbReference type="OrthoDB" id="2019149at2759"/>
<proteinExistence type="inferred from homology"/>
<keyword evidence="11" id="KW-1185">Reference proteome</keyword>
<evidence type="ECO:0000313" key="10">
    <source>
        <dbReference type="EMBL" id="CZR55314.1"/>
    </source>
</evidence>
<dbReference type="GO" id="GO:0005576">
    <property type="term" value="C:extracellular region"/>
    <property type="evidence" value="ECO:0007669"/>
    <property type="project" value="UniProtKB-SubCell"/>
</dbReference>
<dbReference type="InterPro" id="IPR033131">
    <property type="entry name" value="Pectinesterase_Asp_AS"/>
</dbReference>
<evidence type="ECO:0000256" key="6">
    <source>
        <dbReference type="ARBA" id="ARBA00047928"/>
    </source>
</evidence>
<dbReference type="InterPro" id="IPR011050">
    <property type="entry name" value="Pectin_lyase_fold/virulence"/>
</dbReference>
<evidence type="ECO:0000256" key="7">
    <source>
        <dbReference type="PROSITE-ProRule" id="PRU10040"/>
    </source>
</evidence>